<keyword evidence="2" id="KW-0808">Transferase</keyword>
<evidence type="ECO:0000313" key="5">
    <source>
        <dbReference type="EMBL" id="KKO10606.1"/>
    </source>
</evidence>
<name>A0A0F9W000_9ZZZZ</name>
<sequence>MITLHHLRIGRSIFTVWLLEELGVDYELKVYHRNPETMRAPDDLKQVHPLGKSPVIDDDGLIVSETGAITSYLLEKFDQDHKFSPPRSDLEQWATFTRWLHYPEGSVFTPLLMRMLLLRSGQPHEFLQGFSDKEIALHMNHIAEQLAGNEFILGDSFSAADIGISYMISMAKRLGVSADYPTLEAYLARNQSRPAWISAIERAVE</sequence>
<comment type="catalytic activity">
    <reaction evidence="3">
        <text>RX + glutathione = an S-substituted glutathione + a halide anion + H(+)</text>
        <dbReference type="Rhea" id="RHEA:16437"/>
        <dbReference type="ChEBI" id="CHEBI:15378"/>
        <dbReference type="ChEBI" id="CHEBI:16042"/>
        <dbReference type="ChEBI" id="CHEBI:17792"/>
        <dbReference type="ChEBI" id="CHEBI:57925"/>
        <dbReference type="ChEBI" id="CHEBI:90779"/>
        <dbReference type="EC" id="2.5.1.18"/>
    </reaction>
</comment>
<dbReference type="GO" id="GO:0004601">
    <property type="term" value="F:peroxidase activity"/>
    <property type="evidence" value="ECO:0007669"/>
    <property type="project" value="UniProtKB-ARBA"/>
</dbReference>
<organism evidence="5">
    <name type="scientific">marine sediment metagenome</name>
    <dbReference type="NCBI Taxonomy" id="412755"/>
    <lineage>
        <taxon>unclassified sequences</taxon>
        <taxon>metagenomes</taxon>
        <taxon>ecological metagenomes</taxon>
    </lineage>
</organism>
<dbReference type="GO" id="GO:0005737">
    <property type="term" value="C:cytoplasm"/>
    <property type="evidence" value="ECO:0007669"/>
    <property type="project" value="UniProtKB-ARBA"/>
</dbReference>
<dbReference type="SFLD" id="SFLDG01150">
    <property type="entry name" value="Main.1:_Beta-like"/>
    <property type="match status" value="1"/>
</dbReference>
<dbReference type="SFLD" id="SFLDG00358">
    <property type="entry name" value="Main_(cytGST)"/>
    <property type="match status" value="1"/>
</dbReference>
<dbReference type="SUPFAM" id="SSF47616">
    <property type="entry name" value="GST C-terminal domain-like"/>
    <property type="match status" value="1"/>
</dbReference>
<proteinExistence type="predicted"/>
<reference evidence="5" key="1">
    <citation type="journal article" date="2015" name="Nature">
        <title>Complex archaea that bridge the gap between prokaryotes and eukaryotes.</title>
        <authorList>
            <person name="Spang A."/>
            <person name="Saw J.H."/>
            <person name="Jorgensen S.L."/>
            <person name="Zaremba-Niedzwiedzka K."/>
            <person name="Martijn J."/>
            <person name="Lind A.E."/>
            <person name="van Eijk R."/>
            <person name="Schleper C."/>
            <person name="Guy L."/>
            <person name="Ettema T.J."/>
        </authorList>
    </citation>
    <scope>NUCLEOTIDE SEQUENCE</scope>
</reference>
<dbReference type="InterPro" id="IPR036282">
    <property type="entry name" value="Glutathione-S-Trfase_C_sf"/>
</dbReference>
<comment type="caution">
    <text evidence="5">The sequence shown here is derived from an EMBL/GenBank/DDBJ whole genome shotgun (WGS) entry which is preliminary data.</text>
</comment>
<dbReference type="PANTHER" id="PTHR44051">
    <property type="entry name" value="GLUTATHIONE S-TRANSFERASE-RELATED"/>
    <property type="match status" value="1"/>
</dbReference>
<dbReference type="InterPro" id="IPR004045">
    <property type="entry name" value="Glutathione_S-Trfase_N"/>
</dbReference>
<dbReference type="AlphaFoldDB" id="A0A0F9W000"/>
<evidence type="ECO:0000256" key="2">
    <source>
        <dbReference type="ARBA" id="ARBA00022679"/>
    </source>
</evidence>
<dbReference type="Pfam" id="PF02798">
    <property type="entry name" value="GST_N"/>
    <property type="match status" value="1"/>
</dbReference>
<protein>
    <recommendedName>
        <fullName evidence="1">glutathione transferase</fullName>
        <ecNumber evidence="1">2.5.1.18</ecNumber>
    </recommendedName>
</protein>
<dbReference type="EMBL" id="LAZR01000004">
    <property type="protein sequence ID" value="KKO10606.1"/>
    <property type="molecule type" value="Genomic_DNA"/>
</dbReference>
<dbReference type="PANTHER" id="PTHR44051:SF9">
    <property type="entry name" value="GLUTATHIONE S-TRANSFERASE 1"/>
    <property type="match status" value="1"/>
</dbReference>
<dbReference type="Pfam" id="PF13410">
    <property type="entry name" value="GST_C_2"/>
    <property type="match status" value="1"/>
</dbReference>
<dbReference type="InterPro" id="IPR036249">
    <property type="entry name" value="Thioredoxin-like_sf"/>
</dbReference>
<dbReference type="InterPro" id="IPR040079">
    <property type="entry name" value="Glutathione_S-Trfase"/>
</dbReference>
<dbReference type="GO" id="GO:0004364">
    <property type="term" value="F:glutathione transferase activity"/>
    <property type="evidence" value="ECO:0007669"/>
    <property type="project" value="UniProtKB-EC"/>
</dbReference>
<evidence type="ECO:0000256" key="3">
    <source>
        <dbReference type="ARBA" id="ARBA00047960"/>
    </source>
</evidence>
<evidence type="ECO:0000259" key="4">
    <source>
        <dbReference type="PROSITE" id="PS50404"/>
    </source>
</evidence>
<dbReference type="CDD" id="cd03046">
    <property type="entry name" value="GST_N_GTT1_like"/>
    <property type="match status" value="1"/>
</dbReference>
<dbReference type="Gene3D" id="1.20.1050.10">
    <property type="match status" value="1"/>
</dbReference>
<accession>A0A0F9W000</accession>
<dbReference type="Gene3D" id="3.40.30.10">
    <property type="entry name" value="Glutaredoxin"/>
    <property type="match status" value="1"/>
</dbReference>
<evidence type="ECO:0000256" key="1">
    <source>
        <dbReference type="ARBA" id="ARBA00012452"/>
    </source>
</evidence>
<dbReference type="SUPFAM" id="SSF52833">
    <property type="entry name" value="Thioredoxin-like"/>
    <property type="match status" value="1"/>
</dbReference>
<dbReference type="FunFam" id="3.40.30.10:FF:000156">
    <property type="entry name" value="Glutathione S-transferase 1"/>
    <property type="match status" value="1"/>
</dbReference>
<gene>
    <name evidence="5" type="ORF">LCGC14_0020860</name>
</gene>
<feature type="domain" description="GST N-terminal" evidence="4">
    <location>
        <begin position="1"/>
        <end position="81"/>
    </location>
</feature>
<dbReference type="PROSITE" id="PS50404">
    <property type="entry name" value="GST_NTER"/>
    <property type="match status" value="1"/>
</dbReference>
<dbReference type="EC" id="2.5.1.18" evidence="1"/>
<dbReference type="SFLD" id="SFLDS00019">
    <property type="entry name" value="Glutathione_Transferase_(cytos"/>
    <property type="match status" value="1"/>
</dbReference>